<keyword evidence="5" id="KW-1185">Reference proteome</keyword>
<evidence type="ECO:0000256" key="2">
    <source>
        <dbReference type="ARBA" id="ARBA00022737"/>
    </source>
</evidence>
<keyword evidence="1" id="KW-0433">Leucine-rich repeat</keyword>
<dbReference type="PANTHER" id="PTHR48051">
    <property type="match status" value="1"/>
</dbReference>
<feature type="compositionally biased region" description="Low complexity" evidence="3">
    <location>
        <begin position="712"/>
        <end position="733"/>
    </location>
</feature>
<gene>
    <name evidence="4" type="ORF">PSFLO_01789</name>
</gene>
<reference evidence="4 5" key="1">
    <citation type="submission" date="2018-03" db="EMBL/GenBank/DDBJ databases">
        <authorList>
            <person name="Guldener U."/>
        </authorList>
    </citation>
    <scope>NUCLEOTIDE SEQUENCE [LARGE SCALE GENOMIC DNA]</scope>
    <source>
        <strain evidence="4 5">DAOM196992</strain>
    </source>
</reference>
<dbReference type="InterPro" id="IPR050216">
    <property type="entry name" value="LRR_domain-containing"/>
</dbReference>
<dbReference type="SMART" id="SM00364">
    <property type="entry name" value="LRR_BAC"/>
    <property type="match status" value="3"/>
</dbReference>
<dbReference type="InterPro" id="IPR032675">
    <property type="entry name" value="LRR_dom_sf"/>
</dbReference>
<feature type="compositionally biased region" description="Basic residues" evidence="3">
    <location>
        <begin position="588"/>
        <end position="602"/>
    </location>
</feature>
<dbReference type="PANTHER" id="PTHR48051:SF1">
    <property type="entry name" value="RAS SUPPRESSOR PROTEIN 1"/>
    <property type="match status" value="1"/>
</dbReference>
<feature type="compositionally biased region" description="Polar residues" evidence="3">
    <location>
        <begin position="23"/>
        <end position="38"/>
    </location>
</feature>
<feature type="compositionally biased region" description="Basic and acidic residues" evidence="3">
    <location>
        <begin position="522"/>
        <end position="536"/>
    </location>
</feature>
<evidence type="ECO:0000256" key="3">
    <source>
        <dbReference type="SAM" id="MobiDB-lite"/>
    </source>
</evidence>
<feature type="compositionally biased region" description="Basic residues" evidence="3">
    <location>
        <begin position="686"/>
        <end position="695"/>
    </location>
</feature>
<organism evidence="4 5">
    <name type="scientific">Pseudozyma flocculosa</name>
    <dbReference type="NCBI Taxonomy" id="84751"/>
    <lineage>
        <taxon>Eukaryota</taxon>
        <taxon>Fungi</taxon>
        <taxon>Dikarya</taxon>
        <taxon>Basidiomycota</taxon>
        <taxon>Ustilaginomycotina</taxon>
        <taxon>Ustilaginomycetes</taxon>
        <taxon>Ustilaginales</taxon>
        <taxon>Ustilaginaceae</taxon>
        <taxon>Pseudozyma</taxon>
    </lineage>
</organism>
<dbReference type="SUPFAM" id="SSF52058">
    <property type="entry name" value="L domain-like"/>
    <property type="match status" value="1"/>
</dbReference>
<evidence type="ECO:0008006" key="6">
    <source>
        <dbReference type="Google" id="ProtNLM"/>
    </source>
</evidence>
<dbReference type="InterPro" id="IPR003591">
    <property type="entry name" value="Leu-rich_rpt_typical-subtyp"/>
</dbReference>
<protein>
    <recommendedName>
        <fullName evidence="6">L domain-like protein</fullName>
    </recommendedName>
</protein>
<feature type="compositionally biased region" description="Low complexity" evidence="3">
    <location>
        <begin position="103"/>
        <end position="134"/>
    </location>
</feature>
<dbReference type="SMART" id="SM00369">
    <property type="entry name" value="LRR_TYP"/>
    <property type="match status" value="2"/>
</dbReference>
<dbReference type="PROSITE" id="PS51450">
    <property type="entry name" value="LRR"/>
    <property type="match status" value="1"/>
</dbReference>
<dbReference type="GO" id="GO:0005737">
    <property type="term" value="C:cytoplasm"/>
    <property type="evidence" value="ECO:0007669"/>
    <property type="project" value="TreeGrafter"/>
</dbReference>
<sequence length="879" mass="91538">MAAEIAKRKGSGWQQHAAPPSLASLSTTFPTHGPTTIDDTMIPFPQGRGAASRGGYSKRGGGGRGGGAAAAASAPPPPRAHQHSGRGGRGRGRGRGTDRNSDARATAARASGDGADDAASAASSSSSSASTSSGDEGEEPSLLERTDLSLASHPLPALDGMTSTLSQFANLHKLDLSSLQPSDENPDGLTTLSWLGKAVIRSQRAVSKGEAAAAFGDRLTWLNLSGNAGLDDDGAEGLECFKTLFVLNLSHCALAALPLSITPLKTLKALVLNNNLISTLPTSFPHLPELNTLILSHNKLASLPATLPAAVPALKKLSISHNDLESAASLPDLSPCLALREVRMTGNKRLGSLPAHIQRWGKGADGKTAPGLEVLDCGDCGLQTWDDISPLVEVDRADGGAEEPKRRRGLANLSLRGNGVTQLDGYKDRLTGAHPTLKILDNERIVAKVHPVSREQKRQEARQEARMLRKAGVQSKDSGYANVRAKRDGAPAPTSASRPSAEGKGDQGADDDGDDDDDDEEAARMAEEMRRARRQMDGGPSTTAAASASNGPDASRHPKRDKDGTREKRGAKDRGHNDAAQEAPVEGKKKHKRGGARVRKGAKGGSQGEGEGEGEGQGAATPDRPAKKEGRSALNSSFFEVDDTPAASTSTSKAQSKAKQPQIREGVEEDATAVPASSGNVEPGTKRARRSGKKRRELDMDVDDDDDDDGADVSSSSRSLAASRKKATAAADAQTKKKKDKKKQDEKRSKRPREKMAWDAGSAPSTSAAKPTTPTQATASSATDDADEARASGAGAAAQQRSSVAKIIDLTKKRKHSTSASGNGDVDGEDGRQDKSKRKKTKSLPFALAAKATAGAHDVVVGSGTTDAWANAGGASAWD</sequence>
<dbReference type="Proteomes" id="UP000323386">
    <property type="component" value="Unassembled WGS sequence"/>
</dbReference>
<feature type="compositionally biased region" description="Basic and acidic residues" evidence="3">
    <location>
        <begin position="554"/>
        <end position="579"/>
    </location>
</feature>
<feature type="compositionally biased region" description="Low complexity" evidence="3">
    <location>
        <begin position="791"/>
        <end position="802"/>
    </location>
</feature>
<feature type="compositionally biased region" description="Acidic residues" evidence="3">
    <location>
        <begin position="508"/>
        <end position="521"/>
    </location>
</feature>
<feature type="compositionally biased region" description="Low complexity" evidence="3">
    <location>
        <begin position="760"/>
        <end position="783"/>
    </location>
</feature>
<feature type="compositionally biased region" description="Basic and acidic residues" evidence="3">
    <location>
        <begin position="450"/>
        <end position="467"/>
    </location>
</feature>
<feature type="region of interest" description="Disordered" evidence="3">
    <location>
        <begin position="1"/>
        <end position="141"/>
    </location>
</feature>
<feature type="region of interest" description="Disordered" evidence="3">
    <location>
        <begin position="450"/>
        <end position="844"/>
    </location>
</feature>
<proteinExistence type="predicted"/>
<feature type="compositionally biased region" description="Low complexity" evidence="3">
    <location>
        <begin position="644"/>
        <end position="661"/>
    </location>
</feature>
<feature type="compositionally biased region" description="Low complexity" evidence="3">
    <location>
        <begin position="490"/>
        <end position="500"/>
    </location>
</feature>
<feature type="compositionally biased region" description="Acidic residues" evidence="3">
    <location>
        <begin position="700"/>
        <end position="711"/>
    </location>
</feature>
<dbReference type="EMBL" id="OOIP01000004">
    <property type="protein sequence ID" value="SPO36318.1"/>
    <property type="molecule type" value="Genomic_DNA"/>
</dbReference>
<evidence type="ECO:0000313" key="4">
    <source>
        <dbReference type="EMBL" id="SPO36318.1"/>
    </source>
</evidence>
<evidence type="ECO:0000256" key="1">
    <source>
        <dbReference type="ARBA" id="ARBA00022614"/>
    </source>
</evidence>
<dbReference type="Pfam" id="PF13855">
    <property type="entry name" value="LRR_8"/>
    <property type="match status" value="1"/>
</dbReference>
<dbReference type="OrthoDB" id="1517790at2759"/>
<evidence type="ECO:0000313" key="5">
    <source>
        <dbReference type="Proteomes" id="UP000323386"/>
    </source>
</evidence>
<dbReference type="AlphaFoldDB" id="A0A5C3EVP8"/>
<name>A0A5C3EVP8_9BASI</name>
<accession>A0A5C3EVP8</accession>
<keyword evidence="2" id="KW-0677">Repeat</keyword>
<dbReference type="InterPro" id="IPR001611">
    <property type="entry name" value="Leu-rich_rpt"/>
</dbReference>
<feature type="compositionally biased region" description="Gly residues" evidence="3">
    <location>
        <begin position="57"/>
        <end position="68"/>
    </location>
</feature>
<dbReference type="Gene3D" id="3.80.10.10">
    <property type="entry name" value="Ribonuclease Inhibitor"/>
    <property type="match status" value="2"/>
</dbReference>
<feature type="compositionally biased region" description="Basic residues" evidence="3">
    <location>
        <begin position="80"/>
        <end position="94"/>
    </location>
</feature>